<feature type="transmembrane region" description="Helical" evidence="7">
    <location>
        <begin position="93"/>
        <end position="115"/>
    </location>
</feature>
<dbReference type="GO" id="GO:0005886">
    <property type="term" value="C:plasma membrane"/>
    <property type="evidence" value="ECO:0007669"/>
    <property type="project" value="UniProtKB-SubCell"/>
</dbReference>
<evidence type="ECO:0000256" key="3">
    <source>
        <dbReference type="ARBA" id="ARBA00022475"/>
    </source>
</evidence>
<dbReference type="PANTHER" id="PTHR42775">
    <property type="entry name" value="PERMEASE RV2963-RELATED"/>
    <property type="match status" value="1"/>
</dbReference>
<keyword evidence="3" id="KW-1003">Cell membrane</keyword>
<evidence type="ECO:0000256" key="7">
    <source>
        <dbReference type="SAM" id="Phobius"/>
    </source>
</evidence>
<keyword evidence="6 7" id="KW-0472">Membrane</keyword>
<dbReference type="Pfam" id="PF03773">
    <property type="entry name" value="ArsP_1"/>
    <property type="match status" value="1"/>
</dbReference>
<keyword evidence="4 7" id="KW-0812">Transmembrane</keyword>
<evidence type="ECO:0000256" key="1">
    <source>
        <dbReference type="ARBA" id="ARBA00004651"/>
    </source>
</evidence>
<feature type="transmembrane region" description="Helical" evidence="7">
    <location>
        <begin position="12"/>
        <end position="38"/>
    </location>
</feature>
<accession>I2FJM9</accession>
<organism evidence="8">
    <name type="scientific">uncultured microorganism</name>
    <dbReference type="NCBI Taxonomy" id="358574"/>
    <lineage>
        <taxon>unclassified sequences</taxon>
        <taxon>environmental samples</taxon>
    </lineage>
</organism>
<evidence type="ECO:0000256" key="4">
    <source>
        <dbReference type="ARBA" id="ARBA00022692"/>
    </source>
</evidence>
<dbReference type="PANTHER" id="PTHR42775:SF2">
    <property type="entry name" value="PERMEASE"/>
    <property type="match status" value="1"/>
</dbReference>
<feature type="transmembrane region" description="Helical" evidence="7">
    <location>
        <begin position="235"/>
        <end position="253"/>
    </location>
</feature>
<evidence type="ECO:0000313" key="8">
    <source>
        <dbReference type="EMBL" id="BAM15214.1"/>
    </source>
</evidence>
<sequence length="353" mass="37356">MNMETIIPMAKDALGFFAFTVTELAVLFIAISFIVGVIQEFVPPEKIKTLLSARKGRGYFIGAGLGALTPFCSCSTIPIMVGLLKAQAGFGPTLAFLFSSPLVNPIIVGLFFMAFGLKATIVYSILALLMAVSISVVLEKLNFKRFIKWDALDDNQESCCNKPEAEPRKEQIMTSGCGCGAPIVPEPAIACCSAAGSVQATSYSDIAPTRATAAVIDSGRWIRIFKEAVSQFQTFLPYIVFGVAIGAIAYGFVPKELIVKYAGPDNPFAIPIAAVIGVPLYVRVETMIPITVALMGKGMSMGAVVALVIGGAGASIPEVVMLKRIFKGQMLGAFLAAIFSIANVAGLIFNTVL</sequence>
<evidence type="ECO:0000256" key="2">
    <source>
        <dbReference type="ARBA" id="ARBA00006386"/>
    </source>
</evidence>
<proteinExistence type="inferred from homology"/>
<protein>
    <recommendedName>
        <fullName evidence="9">Permease</fullName>
    </recommendedName>
</protein>
<feature type="transmembrane region" description="Helical" evidence="7">
    <location>
        <begin position="58"/>
        <end position="81"/>
    </location>
</feature>
<feature type="transmembrane region" description="Helical" evidence="7">
    <location>
        <begin position="328"/>
        <end position="349"/>
    </location>
</feature>
<keyword evidence="5 7" id="KW-1133">Transmembrane helix</keyword>
<evidence type="ECO:0000256" key="5">
    <source>
        <dbReference type="ARBA" id="ARBA00022989"/>
    </source>
</evidence>
<reference evidence="8" key="1">
    <citation type="submission" date="2012-05" db="EMBL/GenBank/DDBJ databases">
        <title>Distribution of dehalogenation activities and characterization of organohalide-responsive genes in marine subsurface sediments of the Nankai Trough plate-subduction zone.</title>
        <authorList>
            <person name="Futagami T."/>
            <person name="Morono Y."/>
            <person name="Terada T."/>
            <person name="Kaksonen A.H."/>
            <person name="Inagaki F."/>
        </authorList>
    </citation>
    <scope>NUCLEOTIDE SEQUENCE</scope>
</reference>
<feature type="transmembrane region" description="Helical" evidence="7">
    <location>
        <begin position="298"/>
        <end position="316"/>
    </location>
</feature>
<comment type="subcellular location">
    <subcellularLocation>
        <location evidence="1">Cell membrane</location>
        <topology evidence="1">Multi-pass membrane protein</topology>
    </subcellularLocation>
</comment>
<dbReference type="AlphaFoldDB" id="I2FJM9"/>
<dbReference type="EMBL" id="AB716322">
    <property type="protein sequence ID" value="BAM15214.1"/>
    <property type="molecule type" value="Genomic_DNA"/>
</dbReference>
<name>I2FJM9_9ZZZZ</name>
<feature type="transmembrane region" description="Helical" evidence="7">
    <location>
        <begin position="121"/>
        <end position="138"/>
    </location>
</feature>
<dbReference type="InterPro" id="IPR005524">
    <property type="entry name" value="DUF318"/>
</dbReference>
<evidence type="ECO:0008006" key="9">
    <source>
        <dbReference type="Google" id="ProtNLM"/>
    </source>
</evidence>
<evidence type="ECO:0000256" key="6">
    <source>
        <dbReference type="ARBA" id="ARBA00023136"/>
    </source>
</evidence>
<comment type="similarity">
    <text evidence="2">Belongs to the UPF0718 family.</text>
</comment>
<feature type="transmembrane region" description="Helical" evidence="7">
    <location>
        <begin position="268"/>
        <end position="286"/>
    </location>
</feature>
<dbReference type="InterPro" id="IPR053166">
    <property type="entry name" value="UPF0718_permease"/>
</dbReference>